<dbReference type="Proteomes" id="UP000294933">
    <property type="component" value="Unassembled WGS sequence"/>
</dbReference>
<evidence type="ECO:0000256" key="4">
    <source>
        <dbReference type="ARBA" id="ARBA00022729"/>
    </source>
</evidence>
<evidence type="ECO:0000256" key="16">
    <source>
        <dbReference type="RuleBase" id="RU361169"/>
    </source>
</evidence>
<dbReference type="PANTHER" id="PTHR31736:SF11">
    <property type="entry name" value="EXOPOLYGALACTURONASE C-RELATED"/>
    <property type="match status" value="1"/>
</dbReference>
<accession>A0A4Y7QK78</accession>
<dbReference type="GO" id="GO:0005576">
    <property type="term" value="C:extracellular region"/>
    <property type="evidence" value="ECO:0007669"/>
    <property type="project" value="UniProtKB-SubCell"/>
</dbReference>
<keyword evidence="19" id="KW-1185">Reference proteome</keyword>
<keyword evidence="9 16" id="KW-0326">Glycosidase</keyword>
<organism evidence="18 19">
    <name type="scientific">Rickenella mellea</name>
    <dbReference type="NCBI Taxonomy" id="50990"/>
    <lineage>
        <taxon>Eukaryota</taxon>
        <taxon>Fungi</taxon>
        <taxon>Dikarya</taxon>
        <taxon>Basidiomycota</taxon>
        <taxon>Agaricomycotina</taxon>
        <taxon>Agaricomycetes</taxon>
        <taxon>Hymenochaetales</taxon>
        <taxon>Rickenellaceae</taxon>
        <taxon>Rickenella</taxon>
    </lineage>
</organism>
<keyword evidence="3" id="KW-0964">Secreted</keyword>
<comment type="catalytic activity">
    <reaction evidence="15">
        <text>[(1-&gt;4)-alpha-D-galacturonosyl](n) + H2O = alpha-D-galacturonate + [(1-&gt;4)-alpha-D-galacturonosyl](n-1)</text>
        <dbReference type="Rhea" id="RHEA:14117"/>
        <dbReference type="Rhea" id="RHEA-COMP:14570"/>
        <dbReference type="Rhea" id="RHEA-COMP:14572"/>
        <dbReference type="ChEBI" id="CHEBI:15377"/>
        <dbReference type="ChEBI" id="CHEBI:58658"/>
        <dbReference type="ChEBI" id="CHEBI:140523"/>
        <dbReference type="EC" id="3.2.1.67"/>
    </reaction>
</comment>
<evidence type="ECO:0000256" key="1">
    <source>
        <dbReference type="ARBA" id="ARBA00004613"/>
    </source>
</evidence>
<dbReference type="VEuPathDB" id="FungiDB:BD410DRAFT_870013"/>
<dbReference type="OrthoDB" id="187139at2759"/>
<dbReference type="GO" id="GO:0071555">
    <property type="term" value="P:cell wall organization"/>
    <property type="evidence" value="ECO:0007669"/>
    <property type="project" value="UniProtKB-KW"/>
</dbReference>
<dbReference type="EC" id="3.2.1.67" evidence="12"/>
<evidence type="ECO:0000256" key="3">
    <source>
        <dbReference type="ARBA" id="ARBA00022525"/>
    </source>
</evidence>
<evidence type="ECO:0000256" key="6">
    <source>
        <dbReference type="ARBA" id="ARBA00022801"/>
    </source>
</evidence>
<name>A0A4Y7QK78_9AGAM</name>
<dbReference type="Pfam" id="PF00295">
    <property type="entry name" value="Glyco_hydro_28"/>
    <property type="match status" value="1"/>
</dbReference>
<dbReference type="GO" id="GO:0016829">
    <property type="term" value="F:lyase activity"/>
    <property type="evidence" value="ECO:0007669"/>
    <property type="project" value="UniProtKB-KW"/>
</dbReference>
<dbReference type="InterPro" id="IPR000743">
    <property type="entry name" value="Glyco_hydro_28"/>
</dbReference>
<dbReference type="SUPFAM" id="SSF51126">
    <property type="entry name" value="Pectin lyase-like"/>
    <property type="match status" value="1"/>
</dbReference>
<evidence type="ECO:0000256" key="8">
    <source>
        <dbReference type="ARBA" id="ARBA00023180"/>
    </source>
</evidence>
<protein>
    <recommendedName>
        <fullName evidence="12">galacturonan 1,4-alpha-galacturonidase</fullName>
        <ecNumber evidence="12">3.2.1.67</ecNumber>
    </recommendedName>
    <alternativeName>
        <fullName evidence="13">Galacturan 1,4-alpha-galacturonidase C</fullName>
    </alternativeName>
    <alternativeName>
        <fullName evidence="14">Poly(1,4-alpha-D-galacturonide)galacturonohydrolase C</fullName>
    </alternativeName>
</protein>
<dbReference type="GO" id="GO:0005975">
    <property type="term" value="P:carbohydrate metabolic process"/>
    <property type="evidence" value="ECO:0007669"/>
    <property type="project" value="InterPro"/>
</dbReference>
<evidence type="ECO:0000256" key="14">
    <source>
        <dbReference type="ARBA" id="ARBA00042262"/>
    </source>
</evidence>
<evidence type="ECO:0000256" key="5">
    <source>
        <dbReference type="ARBA" id="ARBA00022737"/>
    </source>
</evidence>
<dbReference type="Gene3D" id="2.160.20.10">
    <property type="entry name" value="Single-stranded right-handed beta-helix, Pectin lyase-like"/>
    <property type="match status" value="1"/>
</dbReference>
<comment type="subcellular location">
    <subcellularLocation>
        <location evidence="1">Secreted</location>
    </subcellularLocation>
</comment>
<reference evidence="18 19" key="1">
    <citation type="submission" date="2018-06" db="EMBL/GenBank/DDBJ databases">
        <title>A transcriptomic atlas of mushroom development highlights an independent origin of complex multicellularity.</title>
        <authorList>
            <consortium name="DOE Joint Genome Institute"/>
            <person name="Krizsan K."/>
            <person name="Almasi E."/>
            <person name="Merenyi Z."/>
            <person name="Sahu N."/>
            <person name="Viragh M."/>
            <person name="Koszo T."/>
            <person name="Mondo S."/>
            <person name="Kiss B."/>
            <person name="Balint B."/>
            <person name="Kues U."/>
            <person name="Barry K."/>
            <person name="Hegedus J.C."/>
            <person name="Henrissat B."/>
            <person name="Johnson J."/>
            <person name="Lipzen A."/>
            <person name="Ohm R."/>
            <person name="Nagy I."/>
            <person name="Pangilinan J."/>
            <person name="Yan J."/>
            <person name="Xiong Y."/>
            <person name="Grigoriev I.V."/>
            <person name="Hibbett D.S."/>
            <person name="Nagy L.G."/>
        </authorList>
    </citation>
    <scope>NUCLEOTIDE SEQUENCE [LARGE SCALE GENOMIC DNA]</scope>
    <source>
        <strain evidence="18 19">SZMC22713</strain>
    </source>
</reference>
<evidence type="ECO:0000313" key="18">
    <source>
        <dbReference type="EMBL" id="TDL28064.1"/>
    </source>
</evidence>
<evidence type="ECO:0000256" key="12">
    <source>
        <dbReference type="ARBA" id="ARBA00038933"/>
    </source>
</evidence>
<dbReference type="InterPro" id="IPR012334">
    <property type="entry name" value="Pectin_lyas_fold"/>
</dbReference>
<evidence type="ECO:0000256" key="11">
    <source>
        <dbReference type="ARBA" id="ARBA00037312"/>
    </source>
</evidence>
<comment type="similarity">
    <text evidence="2 16">Belongs to the glycosyl hydrolase 28 family.</text>
</comment>
<feature type="chain" id="PRO_5021291163" description="galacturonan 1,4-alpha-galacturonidase" evidence="17">
    <location>
        <begin position="19"/>
        <end position="425"/>
    </location>
</feature>
<dbReference type="AlphaFoldDB" id="A0A4Y7QK78"/>
<keyword evidence="18" id="KW-0456">Lyase</keyword>
<feature type="signal peptide" evidence="17">
    <location>
        <begin position="1"/>
        <end position="18"/>
    </location>
</feature>
<evidence type="ECO:0000256" key="9">
    <source>
        <dbReference type="ARBA" id="ARBA00023295"/>
    </source>
</evidence>
<dbReference type="InterPro" id="IPR011050">
    <property type="entry name" value="Pectin_lyase_fold/virulence"/>
</dbReference>
<dbReference type="EMBL" id="ML170158">
    <property type="protein sequence ID" value="TDL28064.1"/>
    <property type="molecule type" value="Genomic_DNA"/>
</dbReference>
<evidence type="ECO:0000256" key="13">
    <source>
        <dbReference type="ARBA" id="ARBA00041474"/>
    </source>
</evidence>
<gene>
    <name evidence="18" type="ORF">BD410DRAFT_870013</name>
</gene>
<evidence type="ECO:0000256" key="15">
    <source>
        <dbReference type="ARBA" id="ARBA00048766"/>
    </source>
</evidence>
<dbReference type="STRING" id="50990.A0A4Y7QK78"/>
<evidence type="ECO:0000256" key="2">
    <source>
        <dbReference type="ARBA" id="ARBA00008834"/>
    </source>
</evidence>
<keyword evidence="8" id="KW-0325">Glycoprotein</keyword>
<keyword evidence="6 16" id="KW-0378">Hydrolase</keyword>
<dbReference type="GO" id="GO:0047911">
    <property type="term" value="F:galacturan 1,4-alpha-galacturonidase activity"/>
    <property type="evidence" value="ECO:0007669"/>
    <property type="project" value="UniProtKB-EC"/>
</dbReference>
<sequence length="425" mass="45768">MLRSAAVLFLTLTSFVAAWSTYVVPHSPGADDTPAFLAGVANHTSNTTILFSKGVTYNIFTPIVFPVLTNVEIAIEGNLTYPQDIPTIQGSTSSVSYVSDLFSFSGGTNVTLRGTLDPEWGWVDGHGQAWWDANNQVNRPHGWAFSKINGGVIRDMKLWKPIAWNFATSGSSNIHAFNNRIFALSNSKNSFPFNTDGFSASGLNMLFENNHIQNGDDCLTVGSGGKNIHFSLLRPLGEGGHGLSIGSLGKNGAVADVQNVLCVSSCVKNTLYGARFKSWTGGNGLARNVTWRDIFFTNVPFPIYVTQNYWDQGIGPRPNTSSTNNTHIQDFTFQNFVGTIEDVPYVEGSCVSNPCWYAVPGATGKEVIILDLYPGTATHVLAKRIFAVTETGARVAAMCNATAVIGDVGFKCQNGPFIPTLAGLL</sequence>
<keyword evidence="7" id="KW-1015">Disulfide bond</keyword>
<comment type="function">
    <text evidence="11">Specific in hydrolyzing the terminal glycosidic bond of polygalacturonic acid and oligogalacturonates.</text>
</comment>
<keyword evidence="4 17" id="KW-0732">Signal</keyword>
<evidence type="ECO:0000256" key="10">
    <source>
        <dbReference type="ARBA" id="ARBA00023316"/>
    </source>
</evidence>
<evidence type="ECO:0000256" key="7">
    <source>
        <dbReference type="ARBA" id="ARBA00023157"/>
    </source>
</evidence>
<keyword evidence="5" id="KW-0677">Repeat</keyword>
<proteinExistence type="inferred from homology"/>
<keyword evidence="10" id="KW-0961">Cell wall biogenesis/degradation</keyword>
<evidence type="ECO:0000256" key="17">
    <source>
        <dbReference type="SAM" id="SignalP"/>
    </source>
</evidence>
<dbReference type="GO" id="GO:0004650">
    <property type="term" value="F:polygalacturonase activity"/>
    <property type="evidence" value="ECO:0007669"/>
    <property type="project" value="InterPro"/>
</dbReference>
<evidence type="ECO:0000313" key="19">
    <source>
        <dbReference type="Proteomes" id="UP000294933"/>
    </source>
</evidence>
<dbReference type="PANTHER" id="PTHR31736">
    <property type="match status" value="1"/>
</dbReference>